<dbReference type="InterPro" id="IPR005064">
    <property type="entry name" value="BUG"/>
</dbReference>
<dbReference type="Proteomes" id="UP000076825">
    <property type="component" value="Chromosome 1"/>
</dbReference>
<dbReference type="OrthoDB" id="8841189at2"/>
<evidence type="ECO:0000256" key="1">
    <source>
        <dbReference type="ARBA" id="ARBA00006987"/>
    </source>
</evidence>
<dbReference type="EMBL" id="LT546645">
    <property type="protein sequence ID" value="SAI67944.1"/>
    <property type="molecule type" value="Genomic_DNA"/>
</dbReference>
<dbReference type="Gene3D" id="3.40.190.150">
    <property type="entry name" value="Bordetella uptake gene, domain 1"/>
    <property type="match status" value="1"/>
</dbReference>
<dbReference type="CDD" id="cd13578">
    <property type="entry name" value="PBP2_Bug27"/>
    <property type="match status" value="1"/>
</dbReference>
<keyword evidence="4" id="KW-1185">Reference proteome</keyword>
<gene>
    <name evidence="3" type="ORF">SAMEA3906487_01000</name>
</gene>
<dbReference type="STRING" id="123899.SAMEA3906487_01000"/>
<dbReference type="GeneID" id="56587595"/>
<proteinExistence type="inferred from homology"/>
<keyword evidence="3" id="KW-0449">Lipoprotein</keyword>
<dbReference type="RefSeq" id="WP_063491636.1">
    <property type="nucleotide sequence ID" value="NZ_CP016340.1"/>
</dbReference>
<evidence type="ECO:0000313" key="4">
    <source>
        <dbReference type="Proteomes" id="UP000076825"/>
    </source>
</evidence>
<dbReference type="PANTHER" id="PTHR42928:SF5">
    <property type="entry name" value="BLR1237 PROTEIN"/>
    <property type="match status" value="1"/>
</dbReference>
<accession>A0A157MFU9</accession>
<dbReference type="eggNOG" id="COG3181">
    <property type="taxonomic scope" value="Bacteria"/>
</dbReference>
<dbReference type="PANTHER" id="PTHR42928">
    <property type="entry name" value="TRICARBOXYLATE-BINDING PROTEIN"/>
    <property type="match status" value="1"/>
</dbReference>
<feature type="signal peptide" evidence="2">
    <location>
        <begin position="1"/>
        <end position="21"/>
    </location>
</feature>
<name>A0A157MFU9_9BORD</name>
<evidence type="ECO:0000313" key="3">
    <source>
        <dbReference type="EMBL" id="SAI67944.1"/>
    </source>
</evidence>
<dbReference type="Pfam" id="PF03401">
    <property type="entry name" value="TctC"/>
    <property type="match status" value="1"/>
</dbReference>
<keyword evidence="2" id="KW-0732">Signal</keyword>
<feature type="chain" id="PRO_5009816509" evidence="2">
    <location>
        <begin position="22"/>
        <end position="322"/>
    </location>
</feature>
<organism evidence="3 4">
    <name type="scientific">Bordetella trematum</name>
    <dbReference type="NCBI Taxonomy" id="123899"/>
    <lineage>
        <taxon>Bacteria</taxon>
        <taxon>Pseudomonadati</taxon>
        <taxon>Pseudomonadota</taxon>
        <taxon>Betaproteobacteria</taxon>
        <taxon>Burkholderiales</taxon>
        <taxon>Alcaligenaceae</taxon>
        <taxon>Bordetella</taxon>
    </lineage>
</organism>
<dbReference type="SUPFAM" id="SSF53850">
    <property type="entry name" value="Periplasmic binding protein-like II"/>
    <property type="match status" value="1"/>
</dbReference>
<comment type="similarity">
    <text evidence="1">Belongs to the UPF0065 (bug) family.</text>
</comment>
<evidence type="ECO:0000256" key="2">
    <source>
        <dbReference type="SAM" id="SignalP"/>
    </source>
</evidence>
<dbReference type="AlphaFoldDB" id="A0A157MFU9"/>
<dbReference type="PIRSF" id="PIRSF017082">
    <property type="entry name" value="YflP"/>
    <property type="match status" value="1"/>
</dbReference>
<sequence length="322" mass="33533">MKTLIPAALAALALSGGNALAQTADYPNRAIRLVVPYAPGGTADIVARTVGQKLAQSLGQSVIVENRPGASGVIGWNFVARSAPDGYTLLATETGFSMAGAVLPKLPFDPKKDFTHLSIAAKSPFVMVTPADSQYTSVAQFVADTRAKPGTLNYGSAGSGSSTHLAGEWFQSLTGTRLMHIPYKGGSSAIQALMANEVQMAFPAIASTLEFIKTGKLKALMVTSAQRSAVLPDVPSAPEAGVPDMIGSNWFAFSVPSGTPADITQKLSQAINEAIGDDAVKTRLNAIGIDTAGTSPADAQRFVDQEIQDWQNLLTRAGISVQ</sequence>
<dbReference type="InterPro" id="IPR042100">
    <property type="entry name" value="Bug_dom1"/>
</dbReference>
<reference evidence="3 4" key="1">
    <citation type="submission" date="2016-04" db="EMBL/GenBank/DDBJ databases">
        <authorList>
            <consortium name="Pathogen Informatics"/>
        </authorList>
    </citation>
    <scope>NUCLEOTIDE SEQUENCE [LARGE SCALE GENOMIC DNA]</scope>
    <source>
        <strain evidence="3 4">H044680328</strain>
    </source>
</reference>
<dbReference type="PATRIC" id="fig|123899.6.peg.979"/>
<protein>
    <submittedName>
        <fullName evidence="3">Lipoprotein</fullName>
    </submittedName>
</protein>
<dbReference type="Gene3D" id="3.40.190.10">
    <property type="entry name" value="Periplasmic binding protein-like II"/>
    <property type="match status" value="1"/>
</dbReference>
<dbReference type="KEGG" id="btrm:SAMEA390648701000"/>